<accession>A0AA49JIH3</accession>
<sequence length="132" mass="15164">MKKIAILYSGLALLLFGCPPDGDPIPPPTIKDQLIGTWRINELEIDSEPRTINSQNQLTFKEDEMYTMTLPELSFFPRDGNWVLTNSDTKISINDGEYTFNINSLEDKDLTLTLEYENFKEDPITYKLALKK</sequence>
<gene>
    <name evidence="2" type="ORF">K4G66_22070</name>
</gene>
<proteinExistence type="predicted"/>
<protein>
    <submittedName>
        <fullName evidence="2">Lipocalin family protein</fullName>
    </submittedName>
</protein>
<evidence type="ECO:0000313" key="2">
    <source>
        <dbReference type="EMBL" id="WKN35067.1"/>
    </source>
</evidence>
<dbReference type="AlphaFoldDB" id="A0AA49JIH3"/>
<dbReference type="EMBL" id="CP120682">
    <property type="protein sequence ID" value="WKN35067.1"/>
    <property type="molecule type" value="Genomic_DNA"/>
</dbReference>
<name>A0AA49JIH3_9BACT</name>
<dbReference type="InterPro" id="IPR024311">
    <property type="entry name" value="Lipocalin-like"/>
</dbReference>
<dbReference type="PROSITE" id="PS51257">
    <property type="entry name" value="PROKAR_LIPOPROTEIN"/>
    <property type="match status" value="1"/>
</dbReference>
<evidence type="ECO:0000259" key="1">
    <source>
        <dbReference type="Pfam" id="PF13648"/>
    </source>
</evidence>
<dbReference type="Pfam" id="PF13648">
    <property type="entry name" value="Lipocalin_4"/>
    <property type="match status" value="1"/>
</dbReference>
<organism evidence="2">
    <name type="scientific">Roseihalotalea indica</name>
    <dbReference type="NCBI Taxonomy" id="2867963"/>
    <lineage>
        <taxon>Bacteria</taxon>
        <taxon>Pseudomonadati</taxon>
        <taxon>Bacteroidota</taxon>
        <taxon>Cytophagia</taxon>
        <taxon>Cytophagales</taxon>
        <taxon>Catalimonadaceae</taxon>
        <taxon>Roseihalotalea</taxon>
    </lineage>
</organism>
<reference evidence="2" key="1">
    <citation type="journal article" date="2023" name="Comput. Struct. Biotechnol. J.">
        <title>Discovery of a novel marine Bacteroidetes with a rich repertoire of carbohydrate-active enzymes.</title>
        <authorList>
            <person name="Chen B."/>
            <person name="Liu G."/>
            <person name="Chen Q."/>
            <person name="Wang H."/>
            <person name="Liu L."/>
            <person name="Tang K."/>
        </authorList>
    </citation>
    <scope>NUCLEOTIDE SEQUENCE</scope>
    <source>
        <strain evidence="2">TK19036</strain>
    </source>
</reference>
<feature type="domain" description="Lipocalin-like" evidence="1">
    <location>
        <begin position="34"/>
        <end position="112"/>
    </location>
</feature>
<reference evidence="2" key="2">
    <citation type="journal article" date="2024" name="Antonie Van Leeuwenhoek">
        <title>Roseihalotalea indica gen. nov., sp. nov., a halophilic Bacteroidetes from mesopelagic Southwest Indian Ocean with higher carbohydrate metabolic potential.</title>
        <authorList>
            <person name="Chen B."/>
            <person name="Zhang M."/>
            <person name="Lin D."/>
            <person name="Ye J."/>
            <person name="Tang K."/>
        </authorList>
    </citation>
    <scope>NUCLEOTIDE SEQUENCE</scope>
    <source>
        <strain evidence="2">TK19036</strain>
    </source>
</reference>